<comment type="subcellular location">
    <subcellularLocation>
        <location evidence="1">Nucleus</location>
    </subcellularLocation>
</comment>
<dbReference type="InterPro" id="IPR014898">
    <property type="entry name" value="Znf_C2H2_LYAR"/>
</dbReference>
<dbReference type="PANTHER" id="PTHR13100">
    <property type="entry name" value="CELL GROWTH-REGULATING NUCLEOLAR PROTEIN LYAR"/>
    <property type="match status" value="1"/>
</dbReference>
<dbReference type="FunFam" id="3.30.1490.490:FF:000001">
    <property type="entry name" value="cell growth-regulating nucleolar protein-like"/>
    <property type="match status" value="1"/>
</dbReference>
<organism evidence="11 12">
    <name type="scientific">Myriangium duriaei CBS 260.36</name>
    <dbReference type="NCBI Taxonomy" id="1168546"/>
    <lineage>
        <taxon>Eukaryota</taxon>
        <taxon>Fungi</taxon>
        <taxon>Dikarya</taxon>
        <taxon>Ascomycota</taxon>
        <taxon>Pezizomycotina</taxon>
        <taxon>Dothideomycetes</taxon>
        <taxon>Dothideomycetidae</taxon>
        <taxon>Myriangiales</taxon>
        <taxon>Myriangiaceae</taxon>
        <taxon>Myriangium</taxon>
    </lineage>
</organism>
<protein>
    <recommendedName>
        <fullName evidence="10">Zinc finger C2H2 LYAR-type domain-containing protein</fullName>
    </recommendedName>
</protein>
<evidence type="ECO:0000256" key="7">
    <source>
        <dbReference type="ARBA" id="ARBA00061084"/>
    </source>
</evidence>
<dbReference type="GO" id="GO:0003677">
    <property type="term" value="F:DNA binding"/>
    <property type="evidence" value="ECO:0007669"/>
    <property type="project" value="InterPro"/>
</dbReference>
<dbReference type="Gene3D" id="3.30.1490.490">
    <property type="match status" value="1"/>
</dbReference>
<dbReference type="GO" id="GO:0000122">
    <property type="term" value="P:negative regulation of transcription by RNA polymerase II"/>
    <property type="evidence" value="ECO:0007669"/>
    <property type="project" value="TreeGrafter"/>
</dbReference>
<dbReference type="PANTHER" id="PTHR13100:SF10">
    <property type="entry name" value="CELL GROWTH-REGULATING NUCLEOLAR PROTEIN"/>
    <property type="match status" value="1"/>
</dbReference>
<evidence type="ECO:0000256" key="5">
    <source>
        <dbReference type="ARBA" id="ARBA00022833"/>
    </source>
</evidence>
<evidence type="ECO:0000256" key="4">
    <source>
        <dbReference type="ARBA" id="ARBA00022771"/>
    </source>
</evidence>
<feature type="region of interest" description="Disordered" evidence="9">
    <location>
        <begin position="167"/>
        <end position="260"/>
    </location>
</feature>
<dbReference type="AlphaFoldDB" id="A0A9P4MS59"/>
<feature type="compositionally biased region" description="Low complexity" evidence="9">
    <location>
        <begin position="347"/>
        <end position="356"/>
    </location>
</feature>
<evidence type="ECO:0000313" key="12">
    <source>
        <dbReference type="Proteomes" id="UP000799439"/>
    </source>
</evidence>
<keyword evidence="2" id="KW-0479">Metal-binding</keyword>
<evidence type="ECO:0000259" key="10">
    <source>
        <dbReference type="Pfam" id="PF08790"/>
    </source>
</evidence>
<gene>
    <name evidence="11" type="ORF">K461DRAFT_273357</name>
</gene>
<accession>A0A9P4MS59</accession>
<dbReference type="InterPro" id="IPR039999">
    <property type="entry name" value="LYAR"/>
</dbReference>
<dbReference type="GO" id="GO:0006364">
    <property type="term" value="P:rRNA processing"/>
    <property type="evidence" value="ECO:0007669"/>
    <property type="project" value="TreeGrafter"/>
</dbReference>
<keyword evidence="5" id="KW-0862">Zinc</keyword>
<dbReference type="EMBL" id="ML996081">
    <property type="protein sequence ID" value="KAF2157211.1"/>
    <property type="molecule type" value="Genomic_DNA"/>
</dbReference>
<name>A0A9P4MS59_9PEZI</name>
<feature type="compositionally biased region" description="Polar residues" evidence="9">
    <location>
        <begin position="69"/>
        <end position="78"/>
    </location>
</feature>
<dbReference type="Pfam" id="PF08790">
    <property type="entry name" value="zf-LYAR"/>
    <property type="match status" value="1"/>
</dbReference>
<keyword evidence="12" id="KW-1185">Reference proteome</keyword>
<dbReference type="OrthoDB" id="21474at2759"/>
<keyword evidence="6" id="KW-0539">Nucleus</keyword>
<feature type="domain" description="Zinc finger C2H2 LYAR-type" evidence="10">
    <location>
        <begin position="30"/>
        <end position="57"/>
    </location>
</feature>
<feature type="compositionally biased region" description="Basic and acidic residues" evidence="9">
    <location>
        <begin position="290"/>
        <end position="320"/>
    </location>
</feature>
<feature type="compositionally biased region" description="Basic and acidic residues" evidence="9">
    <location>
        <begin position="232"/>
        <end position="245"/>
    </location>
</feature>
<evidence type="ECO:0000256" key="8">
    <source>
        <dbReference type="PROSITE-ProRule" id="PRU01145"/>
    </source>
</evidence>
<dbReference type="PROSITE" id="PS51804">
    <property type="entry name" value="ZF_C2HC_LYAR"/>
    <property type="match status" value="2"/>
</dbReference>
<keyword evidence="4 8" id="KW-0863">Zinc-finger</keyword>
<evidence type="ECO:0000256" key="9">
    <source>
        <dbReference type="SAM" id="MobiDB-lite"/>
    </source>
</evidence>
<evidence type="ECO:0000256" key="6">
    <source>
        <dbReference type="ARBA" id="ARBA00023242"/>
    </source>
</evidence>
<keyword evidence="3" id="KW-0677">Repeat</keyword>
<feature type="compositionally biased region" description="Basic and acidic residues" evidence="9">
    <location>
        <begin position="328"/>
        <end position="344"/>
    </location>
</feature>
<evidence type="ECO:0000313" key="11">
    <source>
        <dbReference type="EMBL" id="KAF2157211.1"/>
    </source>
</evidence>
<evidence type="ECO:0000256" key="2">
    <source>
        <dbReference type="ARBA" id="ARBA00022723"/>
    </source>
</evidence>
<dbReference type="SUPFAM" id="SSF57667">
    <property type="entry name" value="beta-beta-alpha zinc fingers"/>
    <property type="match status" value="2"/>
</dbReference>
<feature type="region of interest" description="Disordered" evidence="9">
    <location>
        <begin position="272"/>
        <end position="356"/>
    </location>
</feature>
<dbReference type="InterPro" id="IPR036236">
    <property type="entry name" value="Znf_C2H2_sf"/>
</dbReference>
<feature type="compositionally biased region" description="Polar residues" evidence="9">
    <location>
        <begin position="193"/>
        <end position="206"/>
    </location>
</feature>
<evidence type="ECO:0000256" key="1">
    <source>
        <dbReference type="ARBA" id="ARBA00004123"/>
    </source>
</evidence>
<proteinExistence type="inferred from homology"/>
<comment type="similarity">
    <text evidence="7">Belongs to the UPF0743 family.</text>
</comment>
<sequence>MVSFQCESCGDVFTKGKLDKHRGQCRGASFTCLDCMVHFQGTSYKSHTSCMSEAQKYEGNLYKEKGQKGKSQQTSNPSKAMIPRKAYVEDEQDTEMGEGAVAVVEVPPRAPSPPPLKTDDLPPGTNVYDFLVKEDRPGMALSRSNSHLLDTQASTISNDSHFREHGYSYGDAPLHPGMDRYNSYSSLVPHAGSQGTDSRDNSQQYRTPGPNRDRGDRSGDDRKSDKKRKRNHMDELDISRAREVESSATRPALHSGLTGGLSRLLSRPVEELERQAGLTRSPLSAMKRSKKDEAEHRRRREERNGDSRARREHRHDEQRRKEHRRRRDSSSSEEDRRPKHKAIEYHNSAADASNNNSQLVQYRNPAELFLSFINKGPESERGMSINKALKRYHRERAAESDRDRDNNDKDLWKDLRLRRNERGEIVLFSAAA</sequence>
<dbReference type="GO" id="GO:0005730">
    <property type="term" value="C:nucleolus"/>
    <property type="evidence" value="ECO:0007669"/>
    <property type="project" value="TreeGrafter"/>
</dbReference>
<feature type="compositionally biased region" description="Basic and acidic residues" evidence="9">
    <location>
        <begin position="211"/>
        <end position="224"/>
    </location>
</feature>
<comment type="caution">
    <text evidence="11">The sequence shown here is derived from an EMBL/GenBank/DDBJ whole genome shotgun (WGS) entry which is preliminary data.</text>
</comment>
<dbReference type="Proteomes" id="UP000799439">
    <property type="component" value="Unassembled WGS sequence"/>
</dbReference>
<evidence type="ECO:0000256" key="3">
    <source>
        <dbReference type="ARBA" id="ARBA00022737"/>
    </source>
</evidence>
<feature type="region of interest" description="Disordered" evidence="9">
    <location>
        <begin position="64"/>
        <end position="83"/>
    </location>
</feature>
<reference evidence="11" key="1">
    <citation type="journal article" date="2020" name="Stud. Mycol.">
        <title>101 Dothideomycetes genomes: a test case for predicting lifestyles and emergence of pathogens.</title>
        <authorList>
            <person name="Haridas S."/>
            <person name="Albert R."/>
            <person name="Binder M."/>
            <person name="Bloem J."/>
            <person name="Labutti K."/>
            <person name="Salamov A."/>
            <person name="Andreopoulos B."/>
            <person name="Baker S."/>
            <person name="Barry K."/>
            <person name="Bills G."/>
            <person name="Bluhm B."/>
            <person name="Cannon C."/>
            <person name="Castanera R."/>
            <person name="Culley D."/>
            <person name="Daum C."/>
            <person name="Ezra D."/>
            <person name="Gonzalez J."/>
            <person name="Henrissat B."/>
            <person name="Kuo A."/>
            <person name="Liang C."/>
            <person name="Lipzen A."/>
            <person name="Lutzoni F."/>
            <person name="Magnuson J."/>
            <person name="Mondo S."/>
            <person name="Nolan M."/>
            <person name="Ohm R."/>
            <person name="Pangilinan J."/>
            <person name="Park H.-J."/>
            <person name="Ramirez L."/>
            <person name="Alfaro M."/>
            <person name="Sun H."/>
            <person name="Tritt A."/>
            <person name="Yoshinaga Y."/>
            <person name="Zwiers L.-H."/>
            <person name="Turgeon B."/>
            <person name="Goodwin S."/>
            <person name="Spatafora J."/>
            <person name="Crous P."/>
            <person name="Grigoriev I."/>
        </authorList>
    </citation>
    <scope>NUCLEOTIDE SEQUENCE</scope>
    <source>
        <strain evidence="11">CBS 260.36</strain>
    </source>
</reference>
<dbReference type="GO" id="GO:0008270">
    <property type="term" value="F:zinc ion binding"/>
    <property type="evidence" value="ECO:0007669"/>
    <property type="project" value="UniProtKB-KW"/>
</dbReference>